<feature type="compositionally biased region" description="Pro residues" evidence="1">
    <location>
        <begin position="106"/>
        <end position="122"/>
    </location>
</feature>
<accession>A0A8T3AWC0</accession>
<gene>
    <name evidence="2" type="ORF">KFK09_018576</name>
</gene>
<organism evidence="2 3">
    <name type="scientific">Dendrobium nobile</name>
    <name type="common">Orchid</name>
    <dbReference type="NCBI Taxonomy" id="94219"/>
    <lineage>
        <taxon>Eukaryota</taxon>
        <taxon>Viridiplantae</taxon>
        <taxon>Streptophyta</taxon>
        <taxon>Embryophyta</taxon>
        <taxon>Tracheophyta</taxon>
        <taxon>Spermatophyta</taxon>
        <taxon>Magnoliopsida</taxon>
        <taxon>Liliopsida</taxon>
        <taxon>Asparagales</taxon>
        <taxon>Orchidaceae</taxon>
        <taxon>Epidendroideae</taxon>
        <taxon>Malaxideae</taxon>
        <taxon>Dendrobiinae</taxon>
        <taxon>Dendrobium</taxon>
    </lineage>
</organism>
<dbReference type="PANTHER" id="PTHR36053:SF1">
    <property type="entry name" value="OS04G0680300 PROTEIN"/>
    <property type="match status" value="1"/>
</dbReference>
<proteinExistence type="predicted"/>
<dbReference type="Proteomes" id="UP000829196">
    <property type="component" value="Unassembled WGS sequence"/>
</dbReference>
<evidence type="ECO:0008006" key="4">
    <source>
        <dbReference type="Google" id="ProtNLM"/>
    </source>
</evidence>
<evidence type="ECO:0000256" key="1">
    <source>
        <dbReference type="SAM" id="MobiDB-lite"/>
    </source>
</evidence>
<dbReference type="OrthoDB" id="1159107at2759"/>
<protein>
    <recommendedName>
        <fullName evidence="4">Defensin-like protein</fullName>
    </recommendedName>
</protein>
<comment type="caution">
    <text evidence="2">The sequence shown here is derived from an EMBL/GenBank/DDBJ whole genome shotgun (WGS) entry which is preliminary data.</text>
</comment>
<evidence type="ECO:0000313" key="2">
    <source>
        <dbReference type="EMBL" id="KAI0500364.1"/>
    </source>
</evidence>
<evidence type="ECO:0000313" key="3">
    <source>
        <dbReference type="Proteomes" id="UP000829196"/>
    </source>
</evidence>
<name>A0A8T3AWC0_DENNO</name>
<dbReference type="EMBL" id="JAGYWB010000013">
    <property type="protein sequence ID" value="KAI0500364.1"/>
    <property type="molecule type" value="Genomic_DNA"/>
</dbReference>
<feature type="region of interest" description="Disordered" evidence="1">
    <location>
        <begin position="100"/>
        <end position="144"/>
    </location>
</feature>
<sequence length="144" mass="15800">MFPKDWTQPCGNCCTKKYAGVFLIPWRIFCKKGCSADGDTWAECVEACNELCYKDPVLKDRQWTSFIDRSPGDDNYSLECFHACVAGCGFKFGISPEKVDQVQPNRPIPLPPPPSPSSPSPMPDKSTSTLDAEPTCDDLPGTSA</sequence>
<dbReference type="PANTHER" id="PTHR36053">
    <property type="entry name" value="OSJNBB0017I01.18 PROTEIN"/>
    <property type="match status" value="1"/>
</dbReference>
<reference evidence="2" key="1">
    <citation type="journal article" date="2022" name="Front. Genet.">
        <title>Chromosome-Scale Assembly of the Dendrobium nobile Genome Provides Insights Into the Molecular Mechanism of the Biosynthesis of the Medicinal Active Ingredient of Dendrobium.</title>
        <authorList>
            <person name="Xu Q."/>
            <person name="Niu S.-C."/>
            <person name="Li K.-L."/>
            <person name="Zheng P.-J."/>
            <person name="Zhang X.-J."/>
            <person name="Jia Y."/>
            <person name="Liu Y."/>
            <person name="Niu Y.-X."/>
            <person name="Yu L.-H."/>
            <person name="Chen D.-F."/>
            <person name="Zhang G.-Q."/>
        </authorList>
    </citation>
    <scope>NUCLEOTIDE SEQUENCE</scope>
    <source>
        <tissue evidence="2">Leaf</tissue>
    </source>
</reference>
<dbReference type="AlphaFoldDB" id="A0A8T3AWC0"/>
<keyword evidence="3" id="KW-1185">Reference proteome</keyword>